<evidence type="ECO:0000256" key="2">
    <source>
        <dbReference type="ARBA" id="ARBA00012652"/>
    </source>
</evidence>
<dbReference type="Gene3D" id="2.60.40.10">
    <property type="entry name" value="Immunoglobulins"/>
    <property type="match status" value="1"/>
</dbReference>
<dbReference type="InterPro" id="IPR013737">
    <property type="entry name" value="Bac_rhamnosid_N"/>
</dbReference>
<dbReference type="Pfam" id="PF25788">
    <property type="entry name" value="Ig_Rha78A_N"/>
    <property type="match status" value="1"/>
</dbReference>
<evidence type="ECO:0000259" key="4">
    <source>
        <dbReference type="Pfam" id="PF05592"/>
    </source>
</evidence>
<dbReference type="RefSeq" id="WP_315605057.1">
    <property type="nucleotide sequence ID" value="NZ_CP130318.1"/>
</dbReference>
<dbReference type="InterPro" id="IPR008979">
    <property type="entry name" value="Galactose-bd-like_sf"/>
</dbReference>
<name>A0AA96LFY3_9BACL</name>
<dbReference type="InterPro" id="IPR008928">
    <property type="entry name" value="6-hairpin_glycosidase_sf"/>
</dbReference>
<gene>
    <name evidence="8" type="ORF">MJA45_27400</name>
</gene>
<dbReference type="InterPro" id="IPR008902">
    <property type="entry name" value="Rhamnosid_concanavalin"/>
</dbReference>
<dbReference type="EC" id="3.2.1.40" evidence="2"/>
<protein>
    <recommendedName>
        <fullName evidence="2">alpha-L-rhamnosidase</fullName>
        <ecNumber evidence="2">3.2.1.40</ecNumber>
    </recommendedName>
</protein>
<dbReference type="GO" id="GO:0030596">
    <property type="term" value="F:alpha-L-rhamnosidase activity"/>
    <property type="evidence" value="ECO:0007669"/>
    <property type="project" value="UniProtKB-EC"/>
</dbReference>
<dbReference type="AlphaFoldDB" id="A0AA96LFY3"/>
<feature type="domain" description="Alpha-L-rhamnosidase six-hairpin glycosidase" evidence="6">
    <location>
        <begin position="448"/>
        <end position="780"/>
    </location>
</feature>
<dbReference type="KEGG" id="paun:MJA45_27400"/>
<dbReference type="Proteomes" id="UP001305702">
    <property type="component" value="Chromosome"/>
</dbReference>
<dbReference type="GO" id="GO:0005975">
    <property type="term" value="P:carbohydrate metabolic process"/>
    <property type="evidence" value="ECO:0007669"/>
    <property type="project" value="InterPro"/>
</dbReference>
<keyword evidence="3 8" id="KW-0378">Hydrolase</keyword>
<evidence type="ECO:0000313" key="9">
    <source>
        <dbReference type="Proteomes" id="UP001305702"/>
    </source>
</evidence>
<evidence type="ECO:0000256" key="1">
    <source>
        <dbReference type="ARBA" id="ARBA00001445"/>
    </source>
</evidence>
<sequence length="890" mass="100079">MNPHAPNNVAGKQAPFQVDTLRVNDGDRPLGLDRERPRFSWQLKSEAGGMDSGASQIWVATDRELLEKGQADVWDSGKCENRSTHAYYEGPRLKSASRYWWKAAVWSSSGRRCDSEPAPFDTGLYPEDWKAHWIWSSGQVQTNDYAYFRKEIVVNKRAAYAKLFVSAHNTAQVFVNGKRVGGFGSPAPTNPQKRKYYLSYDVTDLLTDGPNCLSAIAHYLGGSGQNYVNGLPGFRLQLELVEENGARQTWITDPSWETLKEIPHAANMPYQQNRRMSSIEAYDARKLQPGWQLPGFDEGLCRKAVMAGIPGPDWPMQWQEIPEGTVEEILTPREVTPPGTPVGRQVFDTGLIVSGWPRIRLPGLPGITVQLRYSEDLDEEGFVKHNVCNEKQDRYYDQYTMQGGGQENWQPNLSYKAFRYVEVTGYPEPLAAGEHVQIVFAHTDIDLVGSFRCSNELLNEFYEAAIQTQKNNVLGQVVDCPHREQAQYLADSDLQAEVLLYNFDSRSVLEKVLSDFADSQLEDGTFPFVYPTNYDHPDFHLQIPEWDLHFGTLLWKLYWHSGDSRVLERYYETAKRMVDYYLGTADPETGLAPIGKGWHISDWPYPTVDHSPEFLTVQNIKLLQAVRIVAAAAEQTGHPDDFSAYNSLSIKLGRSIVEHLYDAGKKCYVDGLGSSAAHQGVNGLALYAGLVPEADVPVVADYIARSDWEARTVLSLPLLRAMFENGKGEEAFRLIAREEYPGWGYMIRQGAKTLWEGWNDIESHCHAWNGYPVRLLQEYVTGIHASSPGFAEVTIRPFVPEGLHFAEASVPTSRGMLRVRWERIPQAPDPVFRLELDIPAAMTARLSLDLMPIAGSLTLTEAEGAEIPPVASREYELAPGRYTLLVSRLG</sequence>
<dbReference type="InterPro" id="IPR013783">
    <property type="entry name" value="Ig-like_fold"/>
</dbReference>
<dbReference type="InterPro" id="IPR035398">
    <property type="entry name" value="Bac_rhamnosid_C"/>
</dbReference>
<keyword evidence="9" id="KW-1185">Reference proteome</keyword>
<feature type="domain" description="Alpha-L-rhamnosidase C-terminal" evidence="7">
    <location>
        <begin position="782"/>
        <end position="848"/>
    </location>
</feature>
<dbReference type="InterPro" id="IPR012341">
    <property type="entry name" value="6hp_glycosidase-like_sf"/>
</dbReference>
<evidence type="ECO:0000259" key="6">
    <source>
        <dbReference type="Pfam" id="PF17389"/>
    </source>
</evidence>
<dbReference type="SUPFAM" id="SSF49785">
    <property type="entry name" value="Galactose-binding domain-like"/>
    <property type="match status" value="1"/>
</dbReference>
<feature type="domain" description="Alpha-L-rhamnosidase concanavalin-like" evidence="4">
    <location>
        <begin position="342"/>
        <end position="431"/>
    </location>
</feature>
<dbReference type="PANTHER" id="PTHR33307">
    <property type="entry name" value="ALPHA-RHAMNOSIDASE (EUROFUNG)"/>
    <property type="match status" value="1"/>
</dbReference>
<dbReference type="PANTHER" id="PTHR33307:SF6">
    <property type="entry name" value="ALPHA-RHAMNOSIDASE (EUROFUNG)-RELATED"/>
    <property type="match status" value="1"/>
</dbReference>
<evidence type="ECO:0000256" key="3">
    <source>
        <dbReference type="ARBA" id="ARBA00022801"/>
    </source>
</evidence>
<accession>A0AA96LFY3</accession>
<dbReference type="Gene3D" id="2.60.120.260">
    <property type="entry name" value="Galactose-binding domain-like"/>
    <property type="match status" value="2"/>
</dbReference>
<feature type="domain" description="Bacterial alpha-L-rhamnosidase N-terminal" evidence="5">
    <location>
        <begin position="157"/>
        <end position="308"/>
    </location>
</feature>
<dbReference type="EMBL" id="CP130318">
    <property type="protein sequence ID" value="WNQ11281.1"/>
    <property type="molecule type" value="Genomic_DNA"/>
</dbReference>
<dbReference type="Pfam" id="PF05592">
    <property type="entry name" value="Bac_rhamnosid"/>
    <property type="match status" value="1"/>
</dbReference>
<reference evidence="8 9" key="1">
    <citation type="submission" date="2022-02" db="EMBL/GenBank/DDBJ databases">
        <title>Paenibacillus sp. MBLB1776 Whole Genome Shotgun Sequencing.</title>
        <authorList>
            <person name="Hwang C.Y."/>
            <person name="Cho E.-S."/>
            <person name="Seo M.-J."/>
        </authorList>
    </citation>
    <scope>NUCLEOTIDE SEQUENCE [LARGE SCALE GENOMIC DNA]</scope>
    <source>
        <strain evidence="8 9">MBLB1776</strain>
    </source>
</reference>
<dbReference type="Pfam" id="PF17390">
    <property type="entry name" value="Bac_rhamnosid_C"/>
    <property type="match status" value="1"/>
</dbReference>
<proteinExistence type="predicted"/>
<dbReference type="Pfam" id="PF17389">
    <property type="entry name" value="Bac_rhamnosid6H"/>
    <property type="match status" value="1"/>
</dbReference>
<evidence type="ECO:0000259" key="7">
    <source>
        <dbReference type="Pfam" id="PF17390"/>
    </source>
</evidence>
<evidence type="ECO:0000313" key="8">
    <source>
        <dbReference type="EMBL" id="WNQ11281.1"/>
    </source>
</evidence>
<comment type="catalytic activity">
    <reaction evidence="1">
        <text>Hydrolysis of terminal non-reducing alpha-L-rhamnose residues in alpha-L-rhamnosides.</text>
        <dbReference type="EC" id="3.2.1.40"/>
    </reaction>
</comment>
<dbReference type="InterPro" id="IPR016007">
    <property type="entry name" value="Alpha_rhamnosid"/>
</dbReference>
<evidence type="ECO:0000259" key="5">
    <source>
        <dbReference type="Pfam" id="PF08531"/>
    </source>
</evidence>
<dbReference type="SUPFAM" id="SSF48208">
    <property type="entry name" value="Six-hairpin glycosidases"/>
    <property type="match status" value="1"/>
</dbReference>
<dbReference type="Pfam" id="PF08531">
    <property type="entry name" value="Bac_rhamnosid_N"/>
    <property type="match status" value="1"/>
</dbReference>
<dbReference type="InterPro" id="IPR035396">
    <property type="entry name" value="Bac_rhamnosid6H"/>
</dbReference>
<dbReference type="Gene3D" id="2.60.420.10">
    <property type="entry name" value="Maltose phosphorylase, domain 3"/>
    <property type="match status" value="1"/>
</dbReference>
<organism evidence="8 9">
    <name type="scientific">Paenibacillus aurantius</name>
    <dbReference type="NCBI Taxonomy" id="2918900"/>
    <lineage>
        <taxon>Bacteria</taxon>
        <taxon>Bacillati</taxon>
        <taxon>Bacillota</taxon>
        <taxon>Bacilli</taxon>
        <taxon>Bacillales</taxon>
        <taxon>Paenibacillaceae</taxon>
        <taxon>Paenibacillus</taxon>
    </lineage>
</organism>
<dbReference type="Gene3D" id="1.50.10.10">
    <property type="match status" value="1"/>
</dbReference>